<dbReference type="Gene3D" id="1.10.10.60">
    <property type="entry name" value="Homeodomain-like"/>
    <property type="match status" value="1"/>
</dbReference>
<dbReference type="Proteomes" id="UP000284161">
    <property type="component" value="Unassembled WGS sequence"/>
</dbReference>
<dbReference type="EMBL" id="QRUB01000053">
    <property type="protein sequence ID" value="RGR24217.1"/>
    <property type="molecule type" value="Genomic_DNA"/>
</dbReference>
<proteinExistence type="inferred from homology"/>
<dbReference type="GO" id="GO:0006310">
    <property type="term" value="P:DNA recombination"/>
    <property type="evidence" value="ECO:0007669"/>
    <property type="project" value="UniProtKB-KW"/>
</dbReference>
<comment type="similarity">
    <text evidence="1">Belongs to the transposase IS21/IS408/IS1162 family.</text>
</comment>
<dbReference type="PROSITE" id="PS50994">
    <property type="entry name" value="INTEGRASE"/>
    <property type="match status" value="1"/>
</dbReference>
<sequence length="526" mass="61959">METTSRFLKDKQYMWYKVRELCSKGLNKTQIGRCLGVDRSTVRRYLAISREEFIRKQNSHRRHKLKLGKYEEYVRGTLEEYPYISAARIHDWLRECYPDFPQVCGKTVFNFVGRIREKYGIGKNSDGRVRRDYEKQPDTPYGEYAQADFGEKWIPVGNGSNVKVYFFAIVLSRSRQKFIHFSRRPFDTELAVYAHELAFQYFGGKPRKIIYDQDRVLISRENLGDLVLTTKFQSFVKEQHFLPVFCRKADPESKGKVENVVKYVKGNFLSGRLFHNIDRLNEEARLWLERTGNGKEHGTTRLIPNREFIVEKNFMMPYYGTPQPPQEYMTEYHVRKDNTVQYRGNYYSVPSGTYRSGETTVWLQEAEGCLELYSKDTGKLLGRHPLNMGRGKIIYDEKHRRARNAGTQKLAERILIYVSYNKEVALWLENLRRRKERYYRSNLEVILRSIPSYDGHTLVEAIRMCLDRGIYNGESVRNLCECVRRNSGEIPENGSTYISQPPSMHPPFQTGMMQSYKDIFTNHDKT</sequence>
<dbReference type="PROSITE" id="PS50531">
    <property type="entry name" value="HTH_IS21"/>
    <property type="match status" value="1"/>
</dbReference>
<keyword evidence="2" id="KW-0815">Transposition</keyword>
<dbReference type="Pfam" id="PF22483">
    <property type="entry name" value="Mu-transpos_C_2"/>
    <property type="match status" value="1"/>
</dbReference>
<dbReference type="InterPro" id="IPR017894">
    <property type="entry name" value="HTH_IS21_transposase_type"/>
</dbReference>
<dbReference type="SUPFAM" id="SSF53098">
    <property type="entry name" value="Ribonuclease H-like"/>
    <property type="match status" value="1"/>
</dbReference>
<dbReference type="NCBIfam" id="NF033546">
    <property type="entry name" value="transpos_IS21"/>
    <property type="match status" value="1"/>
</dbReference>
<dbReference type="InterPro" id="IPR012337">
    <property type="entry name" value="RNaseH-like_sf"/>
</dbReference>
<evidence type="ECO:0000256" key="2">
    <source>
        <dbReference type="ARBA" id="ARBA00022578"/>
    </source>
</evidence>
<dbReference type="GO" id="GO:0015074">
    <property type="term" value="P:DNA integration"/>
    <property type="evidence" value="ECO:0007669"/>
    <property type="project" value="InterPro"/>
</dbReference>
<dbReference type="AlphaFoldDB" id="A0A412DW27"/>
<reference evidence="7 8" key="1">
    <citation type="submission" date="2018-08" db="EMBL/GenBank/DDBJ databases">
        <title>A genome reference for cultivated species of the human gut microbiota.</title>
        <authorList>
            <person name="Zou Y."/>
            <person name="Xue W."/>
            <person name="Luo G."/>
        </authorList>
    </citation>
    <scope>NUCLEOTIDE SEQUENCE [LARGE SCALE GENOMIC DNA]</scope>
    <source>
        <strain evidence="7 8">AF25-6</strain>
    </source>
</reference>
<dbReference type="InterPro" id="IPR054353">
    <property type="entry name" value="IstA-like_C"/>
</dbReference>
<dbReference type="Gene3D" id="3.30.420.10">
    <property type="entry name" value="Ribonuclease H-like superfamily/Ribonuclease H"/>
    <property type="match status" value="1"/>
</dbReference>
<evidence type="ECO:0000256" key="4">
    <source>
        <dbReference type="ARBA" id="ARBA00023172"/>
    </source>
</evidence>
<feature type="domain" description="HTH IS21-type" evidence="5">
    <location>
        <begin position="13"/>
        <end position="78"/>
    </location>
</feature>
<gene>
    <name evidence="7" type="ORF">DWY58_18865</name>
</gene>
<evidence type="ECO:0000256" key="3">
    <source>
        <dbReference type="ARBA" id="ARBA00023125"/>
    </source>
</evidence>
<accession>A0A412DW27</accession>
<evidence type="ECO:0000313" key="8">
    <source>
        <dbReference type="Proteomes" id="UP000284161"/>
    </source>
</evidence>
<dbReference type="InterPro" id="IPR009057">
    <property type="entry name" value="Homeodomain-like_sf"/>
</dbReference>
<dbReference type="PANTHER" id="PTHR35004">
    <property type="entry name" value="TRANSPOSASE RV3428C-RELATED"/>
    <property type="match status" value="1"/>
</dbReference>
<evidence type="ECO:0000313" key="7">
    <source>
        <dbReference type="EMBL" id="RGR24217.1"/>
    </source>
</evidence>
<protein>
    <submittedName>
        <fullName evidence="7">IS21 family transposase</fullName>
    </submittedName>
</protein>
<feature type="domain" description="Integrase catalytic" evidence="6">
    <location>
        <begin position="136"/>
        <end position="312"/>
    </location>
</feature>
<evidence type="ECO:0000259" key="5">
    <source>
        <dbReference type="PROSITE" id="PS50531"/>
    </source>
</evidence>
<name>A0A412DW27_BACSE</name>
<evidence type="ECO:0000259" key="6">
    <source>
        <dbReference type="PROSITE" id="PS50994"/>
    </source>
</evidence>
<comment type="caution">
    <text evidence="7">The sequence shown here is derived from an EMBL/GenBank/DDBJ whole genome shotgun (WGS) entry which is preliminary data.</text>
</comment>
<dbReference type="GO" id="GO:0003677">
    <property type="term" value="F:DNA binding"/>
    <property type="evidence" value="ECO:0007669"/>
    <property type="project" value="UniProtKB-KW"/>
</dbReference>
<keyword evidence="3" id="KW-0238">DNA-binding</keyword>
<dbReference type="InterPro" id="IPR001584">
    <property type="entry name" value="Integrase_cat-core"/>
</dbReference>
<dbReference type="PANTHER" id="PTHR35004:SF6">
    <property type="entry name" value="TRANSPOSASE"/>
    <property type="match status" value="1"/>
</dbReference>
<dbReference type="SUPFAM" id="SSF46689">
    <property type="entry name" value="Homeodomain-like"/>
    <property type="match status" value="1"/>
</dbReference>
<organism evidence="7 8">
    <name type="scientific">Bacteroides stercoris</name>
    <dbReference type="NCBI Taxonomy" id="46506"/>
    <lineage>
        <taxon>Bacteria</taxon>
        <taxon>Pseudomonadati</taxon>
        <taxon>Bacteroidota</taxon>
        <taxon>Bacteroidia</taxon>
        <taxon>Bacteroidales</taxon>
        <taxon>Bacteroidaceae</taxon>
        <taxon>Bacteroides</taxon>
    </lineage>
</organism>
<dbReference type="GO" id="GO:0032196">
    <property type="term" value="P:transposition"/>
    <property type="evidence" value="ECO:0007669"/>
    <property type="project" value="UniProtKB-KW"/>
</dbReference>
<evidence type="ECO:0000256" key="1">
    <source>
        <dbReference type="ARBA" id="ARBA00009277"/>
    </source>
</evidence>
<dbReference type="InterPro" id="IPR036397">
    <property type="entry name" value="RNaseH_sf"/>
</dbReference>
<keyword evidence="4" id="KW-0233">DNA recombination</keyword>